<dbReference type="EMBL" id="CP001857">
    <property type="protein sequence ID" value="ADB58536.1"/>
    <property type="molecule type" value="Genomic_DNA"/>
</dbReference>
<evidence type="ECO:0000313" key="2">
    <source>
        <dbReference type="Proteomes" id="UP000001901"/>
    </source>
</evidence>
<reference evidence="1 2" key="1">
    <citation type="journal article" date="2010" name="Stand. Genomic Sci.">
        <title>Complete genome sequence of Archaeoglobus profundus type strain (AV18).</title>
        <authorList>
            <person name="von Jan M."/>
            <person name="Lapidus A."/>
            <person name="Del Rio T.G."/>
            <person name="Copeland A."/>
            <person name="Tice H."/>
            <person name="Cheng J.F."/>
            <person name="Lucas S."/>
            <person name="Chen F."/>
            <person name="Nolan M."/>
            <person name="Goodwin L."/>
            <person name="Han C."/>
            <person name="Pitluck S."/>
            <person name="Liolios K."/>
            <person name="Ivanova N."/>
            <person name="Mavromatis K."/>
            <person name="Ovchinnikova G."/>
            <person name="Chertkov O."/>
            <person name="Pati A."/>
            <person name="Chen A."/>
            <person name="Palaniappan K."/>
            <person name="Land M."/>
            <person name="Hauser L."/>
            <person name="Chang Y.J."/>
            <person name="Jeffries C.D."/>
            <person name="Saunders E."/>
            <person name="Brettin T."/>
            <person name="Detter J.C."/>
            <person name="Chain P."/>
            <person name="Eichinger K."/>
            <person name="Huber H."/>
            <person name="Spring S."/>
            <person name="Rohde M."/>
            <person name="Goker M."/>
            <person name="Wirth R."/>
            <person name="Woyke T."/>
            <person name="Bristow J."/>
            <person name="Eisen J.A."/>
            <person name="Markowitz V."/>
            <person name="Hugenholtz P."/>
            <person name="Kyrpides N.C."/>
            <person name="Klenk H.P."/>
        </authorList>
    </citation>
    <scope>NUCLEOTIDE SEQUENCE [LARGE SCALE GENOMIC DNA]</scope>
    <source>
        <strain evidence="2">DSM 5631 / JCM 9629 / NBRC 100127 / Av18</strain>
    </source>
</reference>
<protein>
    <submittedName>
        <fullName evidence="1">Uncharacterized protein</fullName>
    </submittedName>
</protein>
<dbReference type="AlphaFoldDB" id="D2REJ2"/>
<name>D2REJ2_ARCPA</name>
<organism evidence="1 2">
    <name type="scientific">Archaeoglobus profundus (strain DSM 5631 / JCM 9629 / NBRC 100127 / Av18)</name>
    <dbReference type="NCBI Taxonomy" id="572546"/>
    <lineage>
        <taxon>Archaea</taxon>
        <taxon>Methanobacteriati</taxon>
        <taxon>Methanobacteriota</taxon>
        <taxon>Archaeoglobi</taxon>
        <taxon>Archaeoglobales</taxon>
        <taxon>Archaeoglobaceae</taxon>
        <taxon>Archaeoglobus</taxon>
    </lineage>
</organism>
<dbReference type="HOGENOM" id="CLU_174515_0_0_2"/>
<dbReference type="KEGG" id="apo:Arcpr_1489"/>
<dbReference type="Proteomes" id="UP000001901">
    <property type="component" value="Chromosome"/>
</dbReference>
<sequence>MKESKIPPIEIVKDPEYKVIYVNGVFGGVDPIEGRMIFYVDLLEPEMDEKVPGKMRVGKVVRKLLVDVRMSPNQFVSIAEWMNSHVKRLKKITESEKSLE</sequence>
<dbReference type="OrthoDB" id="384505at2157"/>
<dbReference type="RefSeq" id="WP_012940872.1">
    <property type="nucleotide sequence ID" value="NC_013741.1"/>
</dbReference>
<dbReference type="eggNOG" id="arCOG04911">
    <property type="taxonomic scope" value="Archaea"/>
</dbReference>
<proteinExistence type="predicted"/>
<evidence type="ECO:0000313" key="1">
    <source>
        <dbReference type="EMBL" id="ADB58536.1"/>
    </source>
</evidence>
<dbReference type="GeneID" id="8740179"/>
<dbReference type="PaxDb" id="572546-Arcpr_1489"/>
<keyword evidence="2" id="KW-1185">Reference proteome</keyword>
<dbReference type="STRING" id="572546.Arcpr_1489"/>
<accession>D2REJ2</accession>
<gene>
    <name evidence="1" type="ordered locus">Arcpr_1489</name>
</gene>